<keyword evidence="2" id="KW-0963">Cytoplasm</keyword>
<dbReference type="STRING" id="200324.A0A2N5SPB1"/>
<sequence>MPHHQHQQRNSDSDCITDEEEEQEQERNIMNETERLHFLTAAGLLQRPITSTQQEPLPPLPSLAPKKSAPAITFQHSARHSHSHHRTHSTSPPIPPSSSASSSKLHTHELENDDPLSKMEAAFARYLNIQSDPPSATKSSGSRLPIQARHASRSLSGQRPSSEHLKSPPMSSHQNWIPRHRPSSSGSSLPSSSSHGFRSWLSGMSKTVSTATTSQSTSTNTWLQDKRQSSSSAGATATSAPFPNSSCNNPTRLSVSGPIHTLDEKLPQRPSTAQPRRPSNAGEISIITSPPGNAHFEPRTWSSIMDPNTLSRYSEKEKNRQEAIFELIETEATFVENCQILSQVFYKELEAAIGRRVAMMVFANIEDIMLFGTTFLSALERRQLKSRGAHVDTVGDVVLDYMQGVHVFRSYCSNQANATRVLADLKRRPSVANRLTGLKVKGLELEHYLLQPMQRLTRYPLLISQIMKYTQEGSPDFNRLANALKKVQQILTETNEAIREHEHELALVTLSEQLMIPGSDVKLSLATMTRFNGPRRLIRQGVLTKSRSRKTFRAYLFNDFFLLARPVAASGMQDSSQSRRDPGQMVMYRAPMALEECQVMPARDPQAFVVVHHSESLSLKAPEGPRAASAWLADFKAARKDVFKALNSRRSKRGSWTMDHEEERNQREEERKERNKSRSREEDCREEEAMEETDCKAADQEYNGSTNSGRVRRRHSVSALFLNRGKGNNTSGAGGTAKEGPTHGSHYRSNIMSPPSSSSSSSAGFGEHGHHHHHHRNIIPKMKSTTNDDVRNKDTLALSDLRKSSIRLLM</sequence>
<dbReference type="GO" id="GO:0035025">
    <property type="term" value="P:positive regulation of Rho protein signal transduction"/>
    <property type="evidence" value="ECO:0007669"/>
    <property type="project" value="TreeGrafter"/>
</dbReference>
<reference evidence="6 7" key="1">
    <citation type="submission" date="2017-11" db="EMBL/GenBank/DDBJ databases">
        <title>De novo assembly and phasing of dikaryotic genomes from two isolates of Puccinia coronata f. sp. avenae, the causal agent of oat crown rust.</title>
        <authorList>
            <person name="Miller M.E."/>
            <person name="Zhang Y."/>
            <person name="Omidvar V."/>
            <person name="Sperschneider J."/>
            <person name="Schwessinger B."/>
            <person name="Raley C."/>
            <person name="Palmer J.M."/>
            <person name="Garnica D."/>
            <person name="Upadhyaya N."/>
            <person name="Rathjen J."/>
            <person name="Taylor J.M."/>
            <person name="Park R.F."/>
            <person name="Dodds P.N."/>
            <person name="Hirsch C.D."/>
            <person name="Kianian S.F."/>
            <person name="Figueroa M."/>
        </authorList>
    </citation>
    <scope>NUCLEOTIDE SEQUENCE [LARGE SCALE GENOMIC DNA]</scope>
    <source>
        <strain evidence="6">12NC29</strain>
    </source>
</reference>
<feature type="domain" description="PH" evidence="4">
    <location>
        <begin position="536"/>
        <end position="640"/>
    </location>
</feature>
<feature type="region of interest" description="Disordered" evidence="3">
    <location>
        <begin position="46"/>
        <end position="113"/>
    </location>
</feature>
<evidence type="ECO:0000259" key="5">
    <source>
        <dbReference type="PROSITE" id="PS50010"/>
    </source>
</evidence>
<dbReference type="GO" id="GO:0005085">
    <property type="term" value="F:guanyl-nucleotide exchange factor activity"/>
    <property type="evidence" value="ECO:0007669"/>
    <property type="project" value="InterPro"/>
</dbReference>
<feature type="compositionally biased region" description="Polar residues" evidence="3">
    <location>
        <begin position="241"/>
        <end position="254"/>
    </location>
</feature>
<comment type="caution">
    <text evidence="6">The sequence shown here is derived from an EMBL/GenBank/DDBJ whole genome shotgun (WGS) entry which is preliminary data.</text>
</comment>
<dbReference type="SUPFAM" id="SSF48065">
    <property type="entry name" value="DBL homology domain (DH-domain)"/>
    <property type="match status" value="1"/>
</dbReference>
<dbReference type="CDD" id="cd00160">
    <property type="entry name" value="RhoGEF"/>
    <property type="match status" value="1"/>
</dbReference>
<dbReference type="PROSITE" id="PS50003">
    <property type="entry name" value="PH_DOMAIN"/>
    <property type="match status" value="1"/>
</dbReference>
<proteinExistence type="predicted"/>
<feature type="compositionally biased region" description="Basic residues" evidence="3">
    <location>
        <begin position="77"/>
        <end position="88"/>
    </location>
</feature>
<dbReference type="EMBL" id="PGCJ01000905">
    <property type="protein sequence ID" value="PLW15050.1"/>
    <property type="molecule type" value="Genomic_DNA"/>
</dbReference>
<feature type="compositionally biased region" description="Acidic residues" evidence="3">
    <location>
        <begin position="15"/>
        <end position="24"/>
    </location>
</feature>
<dbReference type="OrthoDB" id="2507150at2759"/>
<dbReference type="Pfam" id="PF16652">
    <property type="entry name" value="PH_13"/>
    <property type="match status" value="1"/>
</dbReference>
<feature type="compositionally biased region" description="Low complexity" evidence="3">
    <location>
        <begin position="229"/>
        <end position="240"/>
    </location>
</feature>
<dbReference type="SMART" id="SM00233">
    <property type="entry name" value="PH"/>
    <property type="match status" value="1"/>
</dbReference>
<dbReference type="Proteomes" id="UP000235388">
    <property type="component" value="Unassembled WGS sequence"/>
</dbReference>
<feature type="domain" description="DH" evidence="5">
    <location>
        <begin position="319"/>
        <end position="497"/>
    </location>
</feature>
<dbReference type="PROSITE" id="PS00741">
    <property type="entry name" value="DH_1"/>
    <property type="match status" value="1"/>
</dbReference>
<evidence type="ECO:0000256" key="3">
    <source>
        <dbReference type="SAM" id="MobiDB-lite"/>
    </source>
</evidence>
<evidence type="ECO:0000256" key="1">
    <source>
        <dbReference type="ARBA" id="ARBA00004496"/>
    </source>
</evidence>
<gene>
    <name evidence="6" type="ORF">PCANC_13050</name>
</gene>
<dbReference type="SMART" id="SM00325">
    <property type="entry name" value="RhoGEF"/>
    <property type="match status" value="1"/>
</dbReference>
<evidence type="ECO:0000256" key="2">
    <source>
        <dbReference type="ARBA" id="ARBA00022490"/>
    </source>
</evidence>
<dbReference type="InterPro" id="IPR000219">
    <property type="entry name" value="DH_dom"/>
</dbReference>
<feature type="compositionally biased region" description="Low complexity" evidence="3">
    <location>
        <begin position="211"/>
        <end position="221"/>
    </location>
</feature>
<evidence type="ECO:0008006" key="8">
    <source>
        <dbReference type="Google" id="ProtNLM"/>
    </source>
</evidence>
<feature type="compositionally biased region" description="Basic residues" evidence="3">
    <location>
        <begin position="769"/>
        <end position="778"/>
    </location>
</feature>
<comment type="subcellular location">
    <subcellularLocation>
        <location evidence="1">Cytoplasm</location>
    </subcellularLocation>
</comment>
<dbReference type="AlphaFoldDB" id="A0A2N5SPB1"/>
<dbReference type="Pfam" id="PF00621">
    <property type="entry name" value="RhoGEF"/>
    <property type="match status" value="1"/>
</dbReference>
<dbReference type="InterPro" id="IPR001331">
    <property type="entry name" value="GDS_CDC24_CS"/>
</dbReference>
<dbReference type="Gene3D" id="2.30.29.30">
    <property type="entry name" value="Pleckstrin-homology domain (PH domain)/Phosphotyrosine-binding domain (PTB)"/>
    <property type="match status" value="1"/>
</dbReference>
<dbReference type="PROSITE" id="PS50010">
    <property type="entry name" value="DH_2"/>
    <property type="match status" value="1"/>
</dbReference>
<keyword evidence="7" id="KW-1185">Reference proteome</keyword>
<feature type="region of interest" description="Disordered" evidence="3">
    <location>
        <begin position="211"/>
        <end position="301"/>
    </location>
</feature>
<feature type="compositionally biased region" description="Basic and acidic residues" evidence="3">
    <location>
        <begin position="25"/>
        <end position="34"/>
    </location>
</feature>
<feature type="compositionally biased region" description="Low complexity" evidence="3">
    <location>
        <begin position="183"/>
        <end position="197"/>
    </location>
</feature>
<dbReference type="InterPro" id="IPR011993">
    <property type="entry name" value="PH-like_dom_sf"/>
</dbReference>
<name>A0A2N5SPB1_9BASI</name>
<dbReference type="SUPFAM" id="SSF50729">
    <property type="entry name" value="PH domain-like"/>
    <property type="match status" value="1"/>
</dbReference>
<evidence type="ECO:0000259" key="4">
    <source>
        <dbReference type="PROSITE" id="PS50003"/>
    </source>
</evidence>
<protein>
    <recommendedName>
        <fullName evidence="8">DH domain-containing protein</fullName>
    </recommendedName>
</protein>
<organism evidence="6 7">
    <name type="scientific">Puccinia coronata f. sp. avenae</name>
    <dbReference type="NCBI Taxonomy" id="200324"/>
    <lineage>
        <taxon>Eukaryota</taxon>
        <taxon>Fungi</taxon>
        <taxon>Dikarya</taxon>
        <taxon>Basidiomycota</taxon>
        <taxon>Pucciniomycotina</taxon>
        <taxon>Pucciniomycetes</taxon>
        <taxon>Pucciniales</taxon>
        <taxon>Pucciniaceae</taxon>
        <taxon>Puccinia</taxon>
    </lineage>
</organism>
<accession>A0A2N5SPB1</accession>
<feature type="region of interest" description="Disordered" evidence="3">
    <location>
        <begin position="648"/>
        <end position="791"/>
    </location>
</feature>
<dbReference type="PANTHER" id="PTHR46006:SF6">
    <property type="entry name" value="INTERSECTIN-2 ISOFORM X1"/>
    <property type="match status" value="1"/>
</dbReference>
<dbReference type="InterPro" id="IPR001849">
    <property type="entry name" value="PH_domain"/>
</dbReference>
<evidence type="ECO:0000313" key="6">
    <source>
        <dbReference type="EMBL" id="PLW15050.1"/>
    </source>
</evidence>
<feature type="compositionally biased region" description="Polar residues" evidence="3">
    <location>
        <begin position="131"/>
        <end position="142"/>
    </location>
</feature>
<dbReference type="GO" id="GO:0005737">
    <property type="term" value="C:cytoplasm"/>
    <property type="evidence" value="ECO:0007669"/>
    <property type="project" value="UniProtKB-SubCell"/>
</dbReference>
<evidence type="ECO:0000313" key="7">
    <source>
        <dbReference type="Proteomes" id="UP000235388"/>
    </source>
</evidence>
<dbReference type="Gene3D" id="1.20.900.10">
    <property type="entry name" value="Dbl homology (DH) domain"/>
    <property type="match status" value="1"/>
</dbReference>
<dbReference type="InterPro" id="IPR035899">
    <property type="entry name" value="DBL_dom_sf"/>
</dbReference>
<feature type="region of interest" description="Disordered" evidence="3">
    <location>
        <begin position="1"/>
        <end position="34"/>
    </location>
</feature>
<dbReference type="GO" id="GO:0035556">
    <property type="term" value="P:intracellular signal transduction"/>
    <property type="evidence" value="ECO:0007669"/>
    <property type="project" value="InterPro"/>
</dbReference>
<feature type="region of interest" description="Disordered" evidence="3">
    <location>
        <begin position="131"/>
        <end position="197"/>
    </location>
</feature>
<dbReference type="PANTHER" id="PTHR46006">
    <property type="entry name" value="RHO GUANINE NUCLEOTIDE EXCHANGE FACTOR AT 64C, ISOFORM A"/>
    <property type="match status" value="1"/>
</dbReference>
<dbReference type="InterPro" id="IPR051480">
    <property type="entry name" value="Endocytic_GEF_Adapter"/>
</dbReference>
<feature type="compositionally biased region" description="Low complexity" evidence="3">
    <location>
        <begin position="756"/>
        <end position="765"/>
    </location>
</feature>
<feature type="compositionally biased region" description="Basic and acidic residues" evidence="3">
    <location>
        <begin position="658"/>
        <end position="683"/>
    </location>
</feature>